<dbReference type="EMBL" id="LXQA010036404">
    <property type="protein sequence ID" value="MCH97985.1"/>
    <property type="molecule type" value="Genomic_DNA"/>
</dbReference>
<feature type="non-terminal residue" evidence="1">
    <location>
        <position position="1"/>
    </location>
</feature>
<proteinExistence type="predicted"/>
<dbReference type="AlphaFoldDB" id="A0A392NFR6"/>
<dbReference type="Proteomes" id="UP000265520">
    <property type="component" value="Unassembled WGS sequence"/>
</dbReference>
<evidence type="ECO:0000313" key="1">
    <source>
        <dbReference type="EMBL" id="MCH97985.1"/>
    </source>
</evidence>
<comment type="caution">
    <text evidence="1">The sequence shown here is derived from an EMBL/GenBank/DDBJ whole genome shotgun (WGS) entry which is preliminary data.</text>
</comment>
<sequence length="56" mass="6514">RFISVCCFVEASHELFSSRPKSVQFVRKGWMRRHSVLTVVVVGVFGNSYARRARLR</sequence>
<name>A0A392NFR6_9FABA</name>
<evidence type="ECO:0000313" key="2">
    <source>
        <dbReference type="Proteomes" id="UP000265520"/>
    </source>
</evidence>
<accession>A0A392NFR6</accession>
<keyword evidence="2" id="KW-1185">Reference proteome</keyword>
<reference evidence="1 2" key="1">
    <citation type="journal article" date="2018" name="Front. Plant Sci.">
        <title>Red Clover (Trifolium pratense) and Zigzag Clover (T. medium) - A Picture of Genomic Similarities and Differences.</title>
        <authorList>
            <person name="Dluhosova J."/>
            <person name="Istvanek J."/>
            <person name="Nedelnik J."/>
            <person name="Repkova J."/>
        </authorList>
    </citation>
    <scope>NUCLEOTIDE SEQUENCE [LARGE SCALE GENOMIC DNA]</scope>
    <source>
        <strain evidence="2">cv. 10/8</strain>
        <tissue evidence="1">Leaf</tissue>
    </source>
</reference>
<protein>
    <submittedName>
        <fullName evidence="1">Uncharacterized protein</fullName>
    </submittedName>
</protein>
<organism evidence="1 2">
    <name type="scientific">Trifolium medium</name>
    <dbReference type="NCBI Taxonomy" id="97028"/>
    <lineage>
        <taxon>Eukaryota</taxon>
        <taxon>Viridiplantae</taxon>
        <taxon>Streptophyta</taxon>
        <taxon>Embryophyta</taxon>
        <taxon>Tracheophyta</taxon>
        <taxon>Spermatophyta</taxon>
        <taxon>Magnoliopsida</taxon>
        <taxon>eudicotyledons</taxon>
        <taxon>Gunneridae</taxon>
        <taxon>Pentapetalae</taxon>
        <taxon>rosids</taxon>
        <taxon>fabids</taxon>
        <taxon>Fabales</taxon>
        <taxon>Fabaceae</taxon>
        <taxon>Papilionoideae</taxon>
        <taxon>50 kb inversion clade</taxon>
        <taxon>NPAAA clade</taxon>
        <taxon>Hologalegina</taxon>
        <taxon>IRL clade</taxon>
        <taxon>Trifolieae</taxon>
        <taxon>Trifolium</taxon>
    </lineage>
</organism>